<accession>A0AC61QPT3</accession>
<reference evidence="1" key="1">
    <citation type="submission" date="2019-04" db="EMBL/GenBank/DDBJ databases">
        <title>Microbes associate with the intestines of laboratory mice.</title>
        <authorList>
            <person name="Navarre W."/>
            <person name="Wong E."/>
            <person name="Huang K."/>
            <person name="Tropini C."/>
            <person name="Ng K."/>
            <person name="Yu B."/>
        </authorList>
    </citation>
    <scope>NUCLEOTIDE SEQUENCE</scope>
    <source>
        <strain evidence="1">NM73_A23</strain>
    </source>
</reference>
<protein>
    <submittedName>
        <fullName evidence="1">Uncharacterized protein</fullName>
    </submittedName>
</protein>
<gene>
    <name evidence="1" type="ORF">E5358_08225</name>
</gene>
<sequence length="72" mass="8165">MSVNFQQNIRSEDRMAGITLLSFFAGNLIGKHDTCRMLTQTARVILQFAWQTILLPTRAYAFQVVHAADSCF</sequence>
<keyword evidence="2" id="KW-1185">Reference proteome</keyword>
<comment type="caution">
    <text evidence="1">The sequence shown here is derived from an EMBL/GenBank/DDBJ whole genome shotgun (WGS) entry which is preliminary data.</text>
</comment>
<evidence type="ECO:0000313" key="2">
    <source>
        <dbReference type="Proteomes" id="UP000308886"/>
    </source>
</evidence>
<dbReference type="Proteomes" id="UP000308886">
    <property type="component" value="Unassembled WGS sequence"/>
</dbReference>
<name>A0AC61QPT3_9BACT</name>
<evidence type="ECO:0000313" key="1">
    <source>
        <dbReference type="EMBL" id="TGX82040.1"/>
    </source>
</evidence>
<dbReference type="EMBL" id="SRZC01000012">
    <property type="protein sequence ID" value="TGX82040.1"/>
    <property type="molecule type" value="Genomic_DNA"/>
</dbReference>
<proteinExistence type="predicted"/>
<organism evidence="1 2">
    <name type="scientific">Palleniella muris</name>
    <dbReference type="NCBI Taxonomy" id="3038145"/>
    <lineage>
        <taxon>Bacteria</taxon>
        <taxon>Pseudomonadati</taxon>
        <taxon>Bacteroidota</taxon>
        <taxon>Bacteroidia</taxon>
        <taxon>Bacteroidales</taxon>
        <taxon>Prevotellaceae</taxon>
        <taxon>Palleniella</taxon>
    </lineage>
</organism>